<evidence type="ECO:0000313" key="3">
    <source>
        <dbReference type="Proteomes" id="UP000242447"/>
    </source>
</evidence>
<keyword evidence="1" id="KW-1133">Transmembrane helix</keyword>
<organism evidence="2 3">
    <name type="scientific">Ketogulonicigenium robustum</name>
    <dbReference type="NCBI Taxonomy" id="92947"/>
    <lineage>
        <taxon>Bacteria</taxon>
        <taxon>Pseudomonadati</taxon>
        <taxon>Pseudomonadota</taxon>
        <taxon>Alphaproteobacteria</taxon>
        <taxon>Rhodobacterales</taxon>
        <taxon>Roseobacteraceae</taxon>
        <taxon>Ketogulonicigenium</taxon>
    </lineage>
</organism>
<keyword evidence="1" id="KW-0812">Transmembrane</keyword>
<protein>
    <submittedName>
        <fullName evidence="2">Two component sensor histidine kinase</fullName>
    </submittedName>
</protein>
<accession>A0A1W6P2R5</accession>
<evidence type="ECO:0000313" key="2">
    <source>
        <dbReference type="EMBL" id="ARO15805.1"/>
    </source>
</evidence>
<proteinExistence type="predicted"/>
<keyword evidence="1" id="KW-0472">Membrane</keyword>
<keyword evidence="2" id="KW-0614">Plasmid</keyword>
<keyword evidence="2" id="KW-0808">Transferase</keyword>
<geneLocation type="plasmid" evidence="2">
    <name>unnamed1</name>
</geneLocation>
<dbReference type="EMBL" id="CP019938">
    <property type="protein sequence ID" value="ARO15805.1"/>
    <property type="molecule type" value="Genomic_DNA"/>
</dbReference>
<sequence length="58" mass="6444">MLQPDELVTVTCLSLGFDGAIFLAVWKDALWDRFVMAAPQPRTPSEAQYSDLELRSGS</sequence>
<dbReference type="Proteomes" id="UP000242447">
    <property type="component" value="Plasmid unnamed1"/>
</dbReference>
<keyword evidence="3" id="KW-1185">Reference proteome</keyword>
<evidence type="ECO:0000256" key="1">
    <source>
        <dbReference type="SAM" id="Phobius"/>
    </source>
</evidence>
<feature type="transmembrane region" description="Helical" evidence="1">
    <location>
        <begin position="6"/>
        <end position="26"/>
    </location>
</feature>
<dbReference type="AlphaFoldDB" id="A0A1W6P2R5"/>
<keyword evidence="2" id="KW-0418">Kinase</keyword>
<dbReference type="GO" id="GO:0016301">
    <property type="term" value="F:kinase activity"/>
    <property type="evidence" value="ECO:0007669"/>
    <property type="project" value="UniProtKB-KW"/>
</dbReference>
<dbReference type="KEGG" id="kro:BVG79_p1000003"/>
<gene>
    <name evidence="2" type="ORF">BVG79_p1000003</name>
</gene>
<reference evidence="2 3" key="1">
    <citation type="submission" date="2017-02" db="EMBL/GenBank/DDBJ databases">
        <title>Ketogulonicigenium robustum SPU B003 Genome sequencing and assembly.</title>
        <authorList>
            <person name="Li Y."/>
            <person name="Liu L."/>
            <person name="Wang C."/>
            <person name="Zhang M."/>
            <person name="Zhang T."/>
            <person name="Zhang Y."/>
        </authorList>
    </citation>
    <scope>NUCLEOTIDE SEQUENCE [LARGE SCALE GENOMIC DNA]</scope>
    <source>
        <strain evidence="2 3">SPU_B003</strain>
        <plasmid evidence="2 3">unnamed1</plasmid>
    </source>
</reference>
<name>A0A1W6P2R5_9RHOB</name>